<comment type="caution">
    <text evidence="2">The sequence shown here is derived from an EMBL/GenBank/DDBJ whole genome shotgun (WGS) entry which is preliminary data.</text>
</comment>
<name>A0A0N0C5R2_9BACL</name>
<evidence type="ECO:0000313" key="2">
    <source>
        <dbReference type="EMBL" id="KOY17587.1"/>
    </source>
</evidence>
<sequence length="93" mass="10932">MDQKDKEMLPLSHEKVEVDGIYTNEAGQEEHLHRGQQFPADPVLGKTEWELTEFAFDNHHEGRTDERLVPKENDTDKIGKTTHPRRHFQRGDR</sequence>
<reference evidence="2 3" key="1">
    <citation type="submission" date="2015-08" db="EMBL/GenBank/DDBJ databases">
        <title>Draft genome sequence of cellulolytic and xylanolytic Paenibacillus sp. A59, isolated from a decaying forest soil from Patagonia, Argentina.</title>
        <authorList>
            <person name="Ghio S."/>
            <person name="Caceres A.M."/>
            <person name="Talia P."/>
            <person name="Grasso D."/>
            <person name="Campos E."/>
        </authorList>
    </citation>
    <scope>NUCLEOTIDE SEQUENCE [LARGE SCALE GENOMIC DNA]</scope>
    <source>
        <strain evidence="2 3">A59</strain>
    </source>
</reference>
<dbReference type="EMBL" id="LITU01000036">
    <property type="protein sequence ID" value="KOY17587.1"/>
    <property type="molecule type" value="Genomic_DNA"/>
</dbReference>
<accession>A0A0N0C5R2</accession>
<proteinExistence type="predicted"/>
<keyword evidence="3" id="KW-1185">Reference proteome</keyword>
<evidence type="ECO:0000256" key="1">
    <source>
        <dbReference type="SAM" id="MobiDB-lite"/>
    </source>
</evidence>
<feature type="compositionally biased region" description="Basic and acidic residues" evidence="1">
    <location>
        <begin position="57"/>
        <end position="79"/>
    </location>
</feature>
<feature type="region of interest" description="Disordered" evidence="1">
    <location>
        <begin position="57"/>
        <end position="93"/>
    </location>
</feature>
<organism evidence="2 3">
    <name type="scientific">Paenibacillus xylanivorans</name>
    <dbReference type="NCBI Taxonomy" id="1705561"/>
    <lineage>
        <taxon>Bacteria</taxon>
        <taxon>Bacillati</taxon>
        <taxon>Bacillota</taxon>
        <taxon>Bacilli</taxon>
        <taxon>Bacillales</taxon>
        <taxon>Paenibacillaceae</taxon>
        <taxon>Paenibacillus</taxon>
    </lineage>
</organism>
<protein>
    <submittedName>
        <fullName evidence="2">Transposase</fullName>
    </submittedName>
</protein>
<evidence type="ECO:0000313" key="3">
    <source>
        <dbReference type="Proteomes" id="UP000037688"/>
    </source>
</evidence>
<dbReference type="AlphaFoldDB" id="A0A0N0C5R2"/>
<feature type="region of interest" description="Disordered" evidence="1">
    <location>
        <begin position="1"/>
        <end position="36"/>
    </location>
</feature>
<feature type="compositionally biased region" description="Basic residues" evidence="1">
    <location>
        <begin position="80"/>
        <end position="93"/>
    </location>
</feature>
<dbReference type="RefSeq" id="WP_053779714.1">
    <property type="nucleotide sequence ID" value="NZ_LITU01000036.1"/>
</dbReference>
<dbReference type="Proteomes" id="UP000037688">
    <property type="component" value="Unassembled WGS sequence"/>
</dbReference>
<dbReference type="OrthoDB" id="2679121at2"/>
<dbReference type="PATRIC" id="fig|1705561.3.peg.653"/>
<gene>
    <name evidence="2" type="ORF">AMS66_04845</name>
</gene>
<feature type="compositionally biased region" description="Basic and acidic residues" evidence="1">
    <location>
        <begin position="1"/>
        <end position="18"/>
    </location>
</feature>